<dbReference type="EMBL" id="CAJNYU010000011">
    <property type="protein sequence ID" value="CAF3312269.1"/>
    <property type="molecule type" value="Genomic_DNA"/>
</dbReference>
<evidence type="ECO:0000259" key="3">
    <source>
        <dbReference type="Pfam" id="PF00975"/>
    </source>
</evidence>
<evidence type="ECO:0000313" key="10">
    <source>
        <dbReference type="Proteomes" id="UP000663873"/>
    </source>
</evidence>
<sequence length="264" mass="30554">MANSSKNNHPWFEICQSRPTAKYQVFIFPSAGTPGQYYREWGKNFPEFEFSLIIYPGRLTRMSENLLTTIKEYLMEMTTGLIPYINKPCIFIGHSVGTAINFALAKHMIDTNNRGNLIKLLIEMGRGPPHLKDPDLSFAQMTDEEIVQDLKKMADPKTREVYDFPSFVQMLIPMLKADALVGDDLLSATPINVPIIVYGGEKEENVKEPFLNRWKELTTTNDLFRVRMFNGHHNFQSECQNEVLESVKQDFKYLIEYLNNKEFH</sequence>
<dbReference type="InterPro" id="IPR001031">
    <property type="entry name" value="Thioesterase"/>
</dbReference>
<evidence type="ECO:0000256" key="2">
    <source>
        <dbReference type="ARBA" id="ARBA00012480"/>
    </source>
</evidence>
<reference evidence="7" key="1">
    <citation type="submission" date="2021-02" db="EMBL/GenBank/DDBJ databases">
        <authorList>
            <person name="Nowell W R."/>
        </authorList>
    </citation>
    <scope>NUCLEOTIDE SEQUENCE</scope>
</reference>
<dbReference type="SUPFAM" id="SSF53474">
    <property type="entry name" value="alpha/beta-Hydrolases"/>
    <property type="match status" value="1"/>
</dbReference>
<evidence type="ECO:0000313" key="5">
    <source>
        <dbReference type="EMBL" id="CAF3312269.1"/>
    </source>
</evidence>
<dbReference type="GO" id="GO:0016297">
    <property type="term" value="F:fatty acyl-[ACP] hydrolase activity"/>
    <property type="evidence" value="ECO:0007669"/>
    <property type="project" value="UniProtKB-EC"/>
</dbReference>
<organism evidence="7 10">
    <name type="scientific">Rotaria socialis</name>
    <dbReference type="NCBI Taxonomy" id="392032"/>
    <lineage>
        <taxon>Eukaryota</taxon>
        <taxon>Metazoa</taxon>
        <taxon>Spiralia</taxon>
        <taxon>Gnathifera</taxon>
        <taxon>Rotifera</taxon>
        <taxon>Eurotatoria</taxon>
        <taxon>Bdelloidea</taxon>
        <taxon>Philodinida</taxon>
        <taxon>Philodinidae</taxon>
        <taxon>Rotaria</taxon>
    </lineage>
</organism>
<evidence type="ECO:0000313" key="7">
    <source>
        <dbReference type="EMBL" id="CAF4343113.1"/>
    </source>
</evidence>
<dbReference type="AlphaFoldDB" id="A0A820KGH7"/>
<proteinExistence type="inferred from homology"/>
<dbReference type="InterPro" id="IPR029058">
    <property type="entry name" value="AB_hydrolase_fold"/>
</dbReference>
<evidence type="ECO:0000313" key="4">
    <source>
        <dbReference type="EMBL" id="CAF3104162.1"/>
    </source>
</evidence>
<dbReference type="Pfam" id="PF00975">
    <property type="entry name" value="Thioesterase"/>
    <property type="match status" value="1"/>
</dbReference>
<comment type="caution">
    <text evidence="7">The sequence shown here is derived from an EMBL/GenBank/DDBJ whole genome shotgun (WGS) entry which is preliminary data.</text>
</comment>
<evidence type="ECO:0000313" key="9">
    <source>
        <dbReference type="EMBL" id="CAF4871187.1"/>
    </source>
</evidence>
<keyword evidence="10" id="KW-1185">Reference proteome</keyword>
<accession>A0A820KGH7</accession>
<evidence type="ECO:0000313" key="6">
    <source>
        <dbReference type="EMBL" id="CAF3675809.1"/>
    </source>
</evidence>
<dbReference type="GO" id="GO:0008610">
    <property type="term" value="P:lipid biosynthetic process"/>
    <property type="evidence" value="ECO:0007669"/>
    <property type="project" value="TreeGrafter"/>
</dbReference>
<comment type="similarity">
    <text evidence="1">Belongs to the thioesterase family.</text>
</comment>
<dbReference type="Proteomes" id="UP000663825">
    <property type="component" value="Unassembled WGS sequence"/>
</dbReference>
<dbReference type="EMBL" id="CAJNXB010000847">
    <property type="protein sequence ID" value="CAF3104162.1"/>
    <property type="molecule type" value="Genomic_DNA"/>
</dbReference>
<protein>
    <recommendedName>
        <fullName evidence="2">oleoyl-[acyl-carrier-protein] hydrolase</fullName>
        <ecNumber evidence="2">3.1.2.14</ecNumber>
    </recommendedName>
</protein>
<dbReference type="EMBL" id="CAJOBP010002241">
    <property type="protein sequence ID" value="CAF4343113.1"/>
    <property type="molecule type" value="Genomic_DNA"/>
</dbReference>
<dbReference type="EMBL" id="CAJOBS010003986">
    <property type="protein sequence ID" value="CAF4871187.1"/>
    <property type="molecule type" value="Genomic_DNA"/>
</dbReference>
<feature type="domain" description="Thioesterase" evidence="3">
    <location>
        <begin position="24"/>
        <end position="248"/>
    </location>
</feature>
<dbReference type="Proteomes" id="UP000663869">
    <property type="component" value="Unassembled WGS sequence"/>
</dbReference>
<dbReference type="Proteomes" id="UP000663838">
    <property type="component" value="Unassembled WGS sequence"/>
</dbReference>
<evidence type="ECO:0000256" key="1">
    <source>
        <dbReference type="ARBA" id="ARBA00007169"/>
    </source>
</evidence>
<evidence type="ECO:0000313" key="8">
    <source>
        <dbReference type="EMBL" id="CAF4572281.1"/>
    </source>
</evidence>
<dbReference type="Proteomes" id="UP000663865">
    <property type="component" value="Unassembled WGS sequence"/>
</dbReference>
<dbReference type="EMBL" id="CAJOBQ010002654">
    <property type="protein sequence ID" value="CAF4572281.1"/>
    <property type="molecule type" value="Genomic_DNA"/>
</dbReference>
<dbReference type="EC" id="3.1.2.14" evidence="2"/>
<dbReference type="PANTHER" id="PTHR11487:SF0">
    <property type="entry name" value="S-ACYL FATTY ACID SYNTHASE THIOESTERASE, MEDIUM CHAIN"/>
    <property type="match status" value="1"/>
</dbReference>
<name>A0A820KGH7_9BILA</name>
<dbReference type="PANTHER" id="PTHR11487">
    <property type="entry name" value="THIOESTERASE"/>
    <property type="match status" value="1"/>
</dbReference>
<dbReference type="Proteomes" id="UP000663873">
    <property type="component" value="Unassembled WGS sequence"/>
</dbReference>
<dbReference type="EMBL" id="CAJNYV010004519">
    <property type="protein sequence ID" value="CAF3675809.1"/>
    <property type="molecule type" value="Genomic_DNA"/>
</dbReference>
<dbReference type="OrthoDB" id="541883at2759"/>
<dbReference type="Proteomes" id="UP000663862">
    <property type="component" value="Unassembled WGS sequence"/>
</dbReference>
<dbReference type="Gene3D" id="3.40.50.1820">
    <property type="entry name" value="alpha/beta hydrolase"/>
    <property type="match status" value="1"/>
</dbReference>
<dbReference type="InterPro" id="IPR012223">
    <property type="entry name" value="TEII"/>
</dbReference>
<gene>
    <name evidence="5" type="ORF">FME351_LOCUS517</name>
    <name evidence="6" type="ORF">KIK155_LOCUS24987</name>
    <name evidence="4" type="ORF">TIS948_LOCUS7108</name>
    <name evidence="9" type="ORF">TOA249_LOCUS28496</name>
    <name evidence="8" type="ORF">TSG867_LOCUS26037</name>
    <name evidence="7" type="ORF">UJA718_LOCUS15281</name>
</gene>